<comment type="similarity">
    <text evidence="2">Belongs to the MGMT family.</text>
</comment>
<dbReference type="PANTHER" id="PTHR10815">
    <property type="entry name" value="METHYLATED-DNA--PROTEIN-CYSTEINE METHYLTRANSFERASE"/>
    <property type="match status" value="1"/>
</dbReference>
<keyword evidence="11" id="KW-1185">Reference proteome</keyword>
<dbReference type="GO" id="GO:0006281">
    <property type="term" value="P:DNA repair"/>
    <property type="evidence" value="ECO:0007669"/>
    <property type="project" value="UniProtKB-KW"/>
</dbReference>
<gene>
    <name evidence="10" type="primary">ogt</name>
    <name evidence="10" type="ORF">NMK_1029</name>
</gene>
<reference evidence="10 11" key="1">
    <citation type="journal article" date="2018" name="Environ. Microbiol.">
        <title>Isolation and genomic characterization of Novimethylophilus kurashikiensis gen. nov. sp. nov., a new lanthanide-dependent methylotrophic species of Methylophilaceae.</title>
        <authorList>
            <person name="Lv H."/>
            <person name="Sahin N."/>
            <person name="Tani A."/>
        </authorList>
    </citation>
    <scope>NUCLEOTIDE SEQUENCE [LARGE SCALE GENOMIC DNA]</scope>
    <source>
        <strain evidence="10 11">La2-4</strain>
    </source>
</reference>
<dbReference type="InterPro" id="IPR014048">
    <property type="entry name" value="MethylDNA_cys_MeTrfase_DNA-bd"/>
</dbReference>
<dbReference type="NCBIfam" id="TIGR00589">
    <property type="entry name" value="ogt"/>
    <property type="match status" value="1"/>
</dbReference>
<dbReference type="SUPFAM" id="SSF46767">
    <property type="entry name" value="Methylated DNA-protein cysteine methyltransferase, C-terminal domain"/>
    <property type="match status" value="1"/>
</dbReference>
<dbReference type="RefSeq" id="WP_109014679.1">
    <property type="nucleotide sequence ID" value="NZ_BDOQ01000003.1"/>
</dbReference>
<protein>
    <recommendedName>
        <fullName evidence="3">methylated-DNA--[protein]-cysteine S-methyltransferase</fullName>
        <ecNumber evidence="3">2.1.1.63</ecNumber>
    </recommendedName>
</protein>
<dbReference type="EMBL" id="BDOQ01000003">
    <property type="protein sequence ID" value="GBG13482.1"/>
    <property type="molecule type" value="Genomic_DNA"/>
</dbReference>
<dbReference type="Pfam" id="PF01035">
    <property type="entry name" value="DNA_binding_1"/>
    <property type="match status" value="1"/>
</dbReference>
<feature type="domain" description="Methylated-DNA-[protein]-cysteine S-methyltransferase DNA binding" evidence="9">
    <location>
        <begin position="71"/>
        <end position="152"/>
    </location>
</feature>
<dbReference type="GO" id="GO:0003908">
    <property type="term" value="F:methylated-DNA-[protein]-cysteine S-methyltransferase activity"/>
    <property type="evidence" value="ECO:0007669"/>
    <property type="project" value="UniProtKB-EC"/>
</dbReference>
<dbReference type="InterPro" id="IPR001497">
    <property type="entry name" value="MethylDNA_cys_MeTrfase_AS"/>
</dbReference>
<evidence type="ECO:0000313" key="10">
    <source>
        <dbReference type="EMBL" id="GBG13482.1"/>
    </source>
</evidence>
<dbReference type="InterPro" id="IPR036388">
    <property type="entry name" value="WH-like_DNA-bd_sf"/>
</dbReference>
<evidence type="ECO:0000256" key="3">
    <source>
        <dbReference type="ARBA" id="ARBA00011918"/>
    </source>
</evidence>
<evidence type="ECO:0000256" key="8">
    <source>
        <dbReference type="ARBA" id="ARBA00049348"/>
    </source>
</evidence>
<dbReference type="OrthoDB" id="9802228at2"/>
<evidence type="ECO:0000256" key="7">
    <source>
        <dbReference type="ARBA" id="ARBA00023204"/>
    </source>
</evidence>
<evidence type="ECO:0000313" key="11">
    <source>
        <dbReference type="Proteomes" id="UP000245081"/>
    </source>
</evidence>
<evidence type="ECO:0000256" key="4">
    <source>
        <dbReference type="ARBA" id="ARBA00022603"/>
    </source>
</evidence>
<comment type="caution">
    <text evidence="10">The sequence shown here is derived from an EMBL/GenBank/DDBJ whole genome shotgun (WGS) entry which is preliminary data.</text>
</comment>
<evidence type="ECO:0000256" key="6">
    <source>
        <dbReference type="ARBA" id="ARBA00022763"/>
    </source>
</evidence>
<name>A0A2R5F540_9PROT</name>
<dbReference type="Gene3D" id="1.10.10.10">
    <property type="entry name" value="Winged helix-like DNA-binding domain superfamily/Winged helix DNA-binding domain"/>
    <property type="match status" value="1"/>
</dbReference>
<dbReference type="PANTHER" id="PTHR10815:SF13">
    <property type="entry name" value="METHYLATED-DNA--PROTEIN-CYSTEINE METHYLTRANSFERASE"/>
    <property type="match status" value="1"/>
</dbReference>
<evidence type="ECO:0000259" key="9">
    <source>
        <dbReference type="Pfam" id="PF01035"/>
    </source>
</evidence>
<comment type="catalytic activity">
    <reaction evidence="1">
        <text>a 4-O-methyl-thymidine in DNA + L-cysteinyl-[protein] = a thymidine in DNA + S-methyl-L-cysteinyl-[protein]</text>
        <dbReference type="Rhea" id="RHEA:53428"/>
        <dbReference type="Rhea" id="RHEA-COMP:10131"/>
        <dbReference type="Rhea" id="RHEA-COMP:10132"/>
        <dbReference type="Rhea" id="RHEA-COMP:13555"/>
        <dbReference type="Rhea" id="RHEA-COMP:13556"/>
        <dbReference type="ChEBI" id="CHEBI:29950"/>
        <dbReference type="ChEBI" id="CHEBI:82612"/>
        <dbReference type="ChEBI" id="CHEBI:137386"/>
        <dbReference type="ChEBI" id="CHEBI:137387"/>
        <dbReference type="EC" id="2.1.1.63"/>
    </reaction>
</comment>
<dbReference type="FunFam" id="1.10.10.10:FF:000214">
    <property type="entry name" value="Methylated-DNA--protein-cysteine methyltransferase"/>
    <property type="match status" value="1"/>
</dbReference>
<comment type="catalytic activity">
    <reaction evidence="8">
        <text>a 6-O-methyl-2'-deoxyguanosine in DNA + L-cysteinyl-[protein] = S-methyl-L-cysteinyl-[protein] + a 2'-deoxyguanosine in DNA</text>
        <dbReference type="Rhea" id="RHEA:24000"/>
        <dbReference type="Rhea" id="RHEA-COMP:10131"/>
        <dbReference type="Rhea" id="RHEA-COMP:10132"/>
        <dbReference type="Rhea" id="RHEA-COMP:11367"/>
        <dbReference type="Rhea" id="RHEA-COMP:11368"/>
        <dbReference type="ChEBI" id="CHEBI:29950"/>
        <dbReference type="ChEBI" id="CHEBI:82612"/>
        <dbReference type="ChEBI" id="CHEBI:85445"/>
        <dbReference type="ChEBI" id="CHEBI:85448"/>
        <dbReference type="EC" id="2.1.1.63"/>
    </reaction>
</comment>
<dbReference type="PROSITE" id="PS00374">
    <property type="entry name" value="MGMT"/>
    <property type="match status" value="1"/>
</dbReference>
<keyword evidence="4 10" id="KW-0489">Methyltransferase</keyword>
<dbReference type="GO" id="GO:0032259">
    <property type="term" value="P:methylation"/>
    <property type="evidence" value="ECO:0007669"/>
    <property type="project" value="UniProtKB-KW"/>
</dbReference>
<proteinExistence type="inferred from homology"/>
<dbReference type="EC" id="2.1.1.63" evidence="3"/>
<dbReference type="InterPro" id="IPR036217">
    <property type="entry name" value="MethylDNA_cys_MeTrfase_DNAb"/>
</dbReference>
<accession>A0A2R5F540</accession>
<organism evidence="10 11">
    <name type="scientific">Novimethylophilus kurashikiensis</name>
    <dbReference type="NCBI Taxonomy" id="1825523"/>
    <lineage>
        <taxon>Bacteria</taxon>
        <taxon>Pseudomonadati</taxon>
        <taxon>Pseudomonadota</taxon>
        <taxon>Betaproteobacteria</taxon>
        <taxon>Nitrosomonadales</taxon>
        <taxon>Methylophilaceae</taxon>
        <taxon>Novimethylophilus</taxon>
    </lineage>
</organism>
<evidence type="ECO:0000256" key="1">
    <source>
        <dbReference type="ARBA" id="ARBA00001286"/>
    </source>
</evidence>
<dbReference type="InterPro" id="IPR036631">
    <property type="entry name" value="MGMT_N_sf"/>
</dbReference>
<keyword evidence="7" id="KW-0234">DNA repair</keyword>
<keyword evidence="6" id="KW-0227">DNA damage</keyword>
<sequence>MTYQACFSVPHTTLGIRCNEDTVTEILFLPHSTPASAPTNALAEKVCQALDRYFNDPTTQFDLPLAIRGTPFQQRVWAAIAAVPAGETITYRELAERVGSGPRAVANACGANHFPIVIPCHRIVATNGLGGFMSGRKSDSLDIKRWLLAHERNAASAA</sequence>
<dbReference type="Proteomes" id="UP000245081">
    <property type="component" value="Unassembled WGS sequence"/>
</dbReference>
<evidence type="ECO:0000256" key="5">
    <source>
        <dbReference type="ARBA" id="ARBA00022679"/>
    </source>
</evidence>
<evidence type="ECO:0000256" key="2">
    <source>
        <dbReference type="ARBA" id="ARBA00008711"/>
    </source>
</evidence>
<dbReference type="SUPFAM" id="SSF53155">
    <property type="entry name" value="Methylated DNA-protein cysteine methyltransferase domain"/>
    <property type="match status" value="1"/>
</dbReference>
<dbReference type="AlphaFoldDB" id="A0A2R5F540"/>
<keyword evidence="5 10" id="KW-0808">Transferase</keyword>
<dbReference type="CDD" id="cd06445">
    <property type="entry name" value="ATase"/>
    <property type="match status" value="1"/>
</dbReference>